<sequence length="139" mass="15240">MQLITFLSFAAAATAATSPHLTKRCTPVFDPELALGYLPPAPCWQTFSPACQPHLSNEMTLVVKHKLAILYGLSDWCVDQVEEELAREAAGQKNNNWITTEGNLHLIGGGTLVISNMSDAAVARYNRLTYPDGRPRDQV</sequence>
<gene>
    <name evidence="2" type="ORF">B0T21DRAFT_367173</name>
</gene>
<evidence type="ECO:0000256" key="1">
    <source>
        <dbReference type="SAM" id="SignalP"/>
    </source>
</evidence>
<reference evidence="2" key="1">
    <citation type="submission" date="2023-06" db="EMBL/GenBank/DDBJ databases">
        <title>Genome-scale phylogeny and comparative genomics of the fungal order Sordariales.</title>
        <authorList>
            <consortium name="Lawrence Berkeley National Laboratory"/>
            <person name="Hensen N."/>
            <person name="Bonometti L."/>
            <person name="Westerberg I."/>
            <person name="Brannstrom I.O."/>
            <person name="Guillou S."/>
            <person name="Cros-Aarteil S."/>
            <person name="Calhoun S."/>
            <person name="Haridas S."/>
            <person name="Kuo A."/>
            <person name="Mondo S."/>
            <person name="Pangilinan J."/>
            <person name="Riley R."/>
            <person name="Labutti K."/>
            <person name="Andreopoulos B."/>
            <person name="Lipzen A."/>
            <person name="Chen C."/>
            <person name="Yanf M."/>
            <person name="Daum C."/>
            <person name="Ng V."/>
            <person name="Clum A."/>
            <person name="Steindorff A."/>
            <person name="Ohm R."/>
            <person name="Martin F."/>
            <person name="Silar P."/>
            <person name="Natvig D."/>
            <person name="Lalanne C."/>
            <person name="Gautier V."/>
            <person name="Ament-Velasquez S.L."/>
            <person name="Kruys A."/>
            <person name="Hutchinson M.I."/>
            <person name="Powell A.J."/>
            <person name="Barry K."/>
            <person name="Miller A.N."/>
            <person name="Grigoriev I.V."/>
            <person name="Debuchy R."/>
            <person name="Gladieux P."/>
            <person name="Thoren M.H."/>
            <person name="Johannesson H."/>
        </authorList>
    </citation>
    <scope>NUCLEOTIDE SEQUENCE</scope>
    <source>
        <strain evidence="2">CBS 540.89</strain>
    </source>
</reference>
<dbReference type="EMBL" id="JAUKTV010000006">
    <property type="protein sequence ID" value="KAK0736555.1"/>
    <property type="molecule type" value="Genomic_DNA"/>
</dbReference>
<keyword evidence="1" id="KW-0732">Signal</keyword>
<accession>A0AA40BLR0</accession>
<keyword evidence="3" id="KW-1185">Reference proteome</keyword>
<feature type="chain" id="PRO_5041285489" evidence="1">
    <location>
        <begin position="16"/>
        <end position="139"/>
    </location>
</feature>
<dbReference type="AlphaFoldDB" id="A0AA40BLR0"/>
<organism evidence="2 3">
    <name type="scientific">Apiosordaria backusii</name>
    <dbReference type="NCBI Taxonomy" id="314023"/>
    <lineage>
        <taxon>Eukaryota</taxon>
        <taxon>Fungi</taxon>
        <taxon>Dikarya</taxon>
        <taxon>Ascomycota</taxon>
        <taxon>Pezizomycotina</taxon>
        <taxon>Sordariomycetes</taxon>
        <taxon>Sordariomycetidae</taxon>
        <taxon>Sordariales</taxon>
        <taxon>Lasiosphaeriaceae</taxon>
        <taxon>Apiosordaria</taxon>
    </lineage>
</organism>
<evidence type="ECO:0000313" key="2">
    <source>
        <dbReference type="EMBL" id="KAK0736555.1"/>
    </source>
</evidence>
<name>A0AA40BLR0_9PEZI</name>
<evidence type="ECO:0000313" key="3">
    <source>
        <dbReference type="Proteomes" id="UP001172159"/>
    </source>
</evidence>
<proteinExistence type="predicted"/>
<feature type="signal peptide" evidence="1">
    <location>
        <begin position="1"/>
        <end position="15"/>
    </location>
</feature>
<comment type="caution">
    <text evidence="2">The sequence shown here is derived from an EMBL/GenBank/DDBJ whole genome shotgun (WGS) entry which is preliminary data.</text>
</comment>
<dbReference type="Proteomes" id="UP001172159">
    <property type="component" value="Unassembled WGS sequence"/>
</dbReference>
<protein>
    <submittedName>
        <fullName evidence="2">Uncharacterized protein</fullName>
    </submittedName>
</protein>